<dbReference type="RefSeq" id="WP_012752418.1">
    <property type="nucleotide sequence ID" value="NC_012808.1"/>
</dbReference>
<gene>
    <name evidence="1" type="ordered locus">MexAM1_META1p1244</name>
</gene>
<evidence type="ECO:0000313" key="2">
    <source>
        <dbReference type="Proteomes" id="UP000009081"/>
    </source>
</evidence>
<accession>C5AYJ2</accession>
<organism evidence="1 2">
    <name type="scientific">Methylorubrum extorquens (strain ATCC 14718 / DSM 1338 / JCM 2805 / NCIMB 9133 / AM1)</name>
    <name type="common">Methylobacterium extorquens</name>
    <dbReference type="NCBI Taxonomy" id="272630"/>
    <lineage>
        <taxon>Bacteria</taxon>
        <taxon>Pseudomonadati</taxon>
        <taxon>Pseudomonadota</taxon>
        <taxon>Alphaproteobacteria</taxon>
        <taxon>Hyphomicrobiales</taxon>
        <taxon>Methylobacteriaceae</taxon>
        <taxon>Methylorubrum</taxon>
    </lineage>
</organism>
<evidence type="ECO:0000313" key="1">
    <source>
        <dbReference type="EMBL" id="ACS39108.1"/>
    </source>
</evidence>
<dbReference type="EMBL" id="CP001510">
    <property type="protein sequence ID" value="ACS39108.1"/>
    <property type="molecule type" value="Genomic_DNA"/>
</dbReference>
<dbReference type="KEGG" id="mea:Mex_1p1244"/>
<dbReference type="Proteomes" id="UP000009081">
    <property type="component" value="Chromosome"/>
</dbReference>
<dbReference type="AlphaFoldDB" id="C5AYJ2"/>
<name>C5AYJ2_METEA</name>
<protein>
    <submittedName>
        <fullName evidence="1">Uncharacterized protein</fullName>
    </submittedName>
</protein>
<reference evidence="1 2" key="1">
    <citation type="journal article" date="2009" name="PLoS ONE">
        <title>Methylobacterium genome sequences: a reference blueprint to investigate microbial metabolism of C1 compounds from natural and industrial sources.</title>
        <authorList>
            <person name="Vuilleumier S."/>
            <person name="Chistoserdova L."/>
            <person name="Lee M.-C."/>
            <person name="Bringel F."/>
            <person name="Lajus A."/>
            <person name="Zhou Y."/>
            <person name="Gourion B."/>
            <person name="Barbe V."/>
            <person name="Chang J."/>
            <person name="Cruveiller S."/>
            <person name="Dossat C."/>
            <person name="Gillett W."/>
            <person name="Gruffaz C."/>
            <person name="Haugen E."/>
            <person name="Hourcade E."/>
            <person name="Levy R."/>
            <person name="Mangenot S."/>
            <person name="Muller E."/>
            <person name="Nadalig T."/>
            <person name="Pagni M."/>
            <person name="Penny C."/>
            <person name="Peyraud R."/>
            <person name="Robinson D.G."/>
            <person name="Roche D."/>
            <person name="Rouy Z."/>
            <person name="Saenampechek C."/>
            <person name="Salvignol G."/>
            <person name="Vallenet D."/>
            <person name="Wu Z."/>
            <person name="Marx C.J."/>
            <person name="Vorholt J.A."/>
            <person name="Olson M.V."/>
            <person name="Kaul R."/>
            <person name="Weissenbach J."/>
            <person name="Medigue C."/>
            <person name="Lidstrom M.E."/>
        </authorList>
    </citation>
    <scope>NUCLEOTIDE SEQUENCE [LARGE SCALE GENOMIC DNA]</scope>
    <source>
        <strain evidence="2">ATCC 14718 / DSM 1338 / JCM 2805 / NCIMB 9133 / AM1</strain>
    </source>
</reference>
<proteinExistence type="predicted"/>
<sequence>MPLQFKAYFDSEQFKRQVGNLIAKRIRPGLQRAADYLAAYARLRLIEGVTVYLDEPTEWTENAFAYRRAGDERTAASVV</sequence>
<keyword evidence="2" id="KW-1185">Reference proteome</keyword>
<dbReference type="HOGENOM" id="CLU_2601980_0_0_5"/>